<feature type="compositionally biased region" description="Polar residues" evidence="2">
    <location>
        <begin position="259"/>
        <end position="271"/>
    </location>
</feature>
<feature type="compositionally biased region" description="Polar residues" evidence="2">
    <location>
        <begin position="238"/>
        <end position="251"/>
    </location>
</feature>
<proteinExistence type="predicted"/>
<gene>
    <name evidence="3" type="ORF">H310_05187</name>
</gene>
<name>A0A024UCA1_9STRA</name>
<dbReference type="EMBL" id="KI913959">
    <property type="protein sequence ID" value="ETW03830.1"/>
    <property type="molecule type" value="Genomic_DNA"/>
</dbReference>
<protein>
    <submittedName>
        <fullName evidence="3">Uncharacterized protein</fullName>
    </submittedName>
</protein>
<reference evidence="3" key="1">
    <citation type="submission" date="2013-12" db="EMBL/GenBank/DDBJ databases">
        <title>The Genome Sequence of Aphanomyces invadans NJM9701.</title>
        <authorList>
            <consortium name="The Broad Institute Genomics Platform"/>
            <person name="Russ C."/>
            <person name="Tyler B."/>
            <person name="van West P."/>
            <person name="Dieguez-Uribeondo J."/>
            <person name="Young S.K."/>
            <person name="Zeng Q."/>
            <person name="Gargeya S."/>
            <person name="Fitzgerald M."/>
            <person name="Abouelleil A."/>
            <person name="Alvarado L."/>
            <person name="Chapman S.B."/>
            <person name="Gainer-Dewar J."/>
            <person name="Goldberg J."/>
            <person name="Griggs A."/>
            <person name="Gujja S."/>
            <person name="Hansen M."/>
            <person name="Howarth C."/>
            <person name="Imamovic A."/>
            <person name="Ireland A."/>
            <person name="Larimer J."/>
            <person name="McCowan C."/>
            <person name="Murphy C."/>
            <person name="Pearson M."/>
            <person name="Poon T.W."/>
            <person name="Priest M."/>
            <person name="Roberts A."/>
            <person name="Saif S."/>
            <person name="Shea T."/>
            <person name="Sykes S."/>
            <person name="Wortman J."/>
            <person name="Nusbaum C."/>
            <person name="Birren B."/>
        </authorList>
    </citation>
    <scope>NUCLEOTIDE SEQUENCE [LARGE SCALE GENOMIC DNA]</scope>
    <source>
        <strain evidence="3">NJM9701</strain>
    </source>
</reference>
<dbReference type="VEuPathDB" id="FungiDB:H310_05187"/>
<sequence length="595" mass="63927">MHIPQKGYAYASKEAALSHRQAGSDNASEGSDNSDADDSDAPQPSGPPGKQLRMPPISTSTQDNDEDSDGYASVSSGSSSSSSSSSDGSDSEDDDTPVAPAPVYPILGARARKRVRPPTSYSKHMAVYVRRCLLTFRHATEDQPDVDLKDEDHAAFQEALREHRVERVVVADSPPPEKASSNDTSPDDVGCVPRPFTNTTSDKEKKRGKKSSKESSAASPLSKKAKIDSKASAPPASTIPSDSTATTSMSTRPLLAAPSSHQAKQTPSDTAGNGPPQAAMTSPRKASSSTVTPPTTSALTSSKQSNSKGASSSSSSGGPSSTEVTDSMSPADKSPVKRSAPMTSSIESSMESSDGRPAPKKPRVADALPPARFQITVNADYKELDRVRRDMNKLQEEGRKLKHEGDRIGRADLTAHGVCYLRASLKFMQQALHASDLKAMYKALNDSTNANHHSKDSTSTLAQTAKLIESAAGLFNKAKDKRKVALSYKFAAIVLLTSYRLQHNMLHLYYKQLPVPSRSPDGSDRVFKPNEEPIRSLLFKEMGTMLQGFEYWKLYEACAMPDVLPTVRDPTTVDLPSLWQALDAELEPTTGSTTH</sequence>
<feature type="region of interest" description="Disordered" evidence="2">
    <location>
        <begin position="165"/>
        <end position="370"/>
    </location>
</feature>
<feature type="region of interest" description="Disordered" evidence="2">
    <location>
        <begin position="1"/>
        <end position="122"/>
    </location>
</feature>
<dbReference type="eggNOG" id="ENOG502R6MH">
    <property type="taxonomic scope" value="Eukaryota"/>
</dbReference>
<feature type="coiled-coil region" evidence="1">
    <location>
        <begin position="377"/>
        <end position="404"/>
    </location>
</feature>
<evidence type="ECO:0000256" key="1">
    <source>
        <dbReference type="SAM" id="Coils"/>
    </source>
</evidence>
<feature type="compositionally biased region" description="Low complexity" evidence="2">
    <location>
        <begin position="70"/>
        <end position="88"/>
    </location>
</feature>
<accession>A0A024UCA1</accession>
<evidence type="ECO:0000313" key="3">
    <source>
        <dbReference type="EMBL" id="ETW03830.1"/>
    </source>
</evidence>
<dbReference type="AlphaFoldDB" id="A0A024UCA1"/>
<feature type="compositionally biased region" description="Low complexity" evidence="2">
    <location>
        <begin position="286"/>
        <end position="321"/>
    </location>
</feature>
<keyword evidence="1" id="KW-0175">Coiled coil</keyword>
<dbReference type="OrthoDB" id="79248at2759"/>
<organism evidence="3">
    <name type="scientific">Aphanomyces invadans</name>
    <dbReference type="NCBI Taxonomy" id="157072"/>
    <lineage>
        <taxon>Eukaryota</taxon>
        <taxon>Sar</taxon>
        <taxon>Stramenopiles</taxon>
        <taxon>Oomycota</taxon>
        <taxon>Saprolegniomycetes</taxon>
        <taxon>Saprolegniales</taxon>
        <taxon>Verrucalvaceae</taxon>
        <taxon>Aphanomyces</taxon>
    </lineage>
</organism>
<dbReference type="RefSeq" id="XP_008868059.1">
    <property type="nucleotide sequence ID" value="XM_008869837.1"/>
</dbReference>
<evidence type="ECO:0000256" key="2">
    <source>
        <dbReference type="SAM" id="MobiDB-lite"/>
    </source>
</evidence>
<dbReference type="GeneID" id="20082237"/>